<keyword evidence="1" id="KW-0812">Transmembrane</keyword>
<comment type="caution">
    <text evidence="2">The sequence shown here is derived from an EMBL/GenBank/DDBJ whole genome shotgun (WGS) entry which is preliminary data.</text>
</comment>
<evidence type="ECO:0000313" key="2">
    <source>
        <dbReference type="EMBL" id="KRG51257.1"/>
    </source>
</evidence>
<organism evidence="2 3">
    <name type="scientific">Stenotrophomonas beteli</name>
    <dbReference type="NCBI Taxonomy" id="3384461"/>
    <lineage>
        <taxon>Bacteria</taxon>
        <taxon>Pseudomonadati</taxon>
        <taxon>Pseudomonadota</taxon>
        <taxon>Gammaproteobacteria</taxon>
        <taxon>Lysobacterales</taxon>
        <taxon>Lysobacteraceae</taxon>
        <taxon>Stenotrophomonas</taxon>
        <taxon>Stenotrophomonas maltophilia group</taxon>
    </lineage>
</organism>
<proteinExistence type="predicted"/>
<dbReference type="Proteomes" id="UP000051757">
    <property type="component" value="Unassembled WGS sequence"/>
</dbReference>
<reference evidence="2 3" key="1">
    <citation type="journal article" date="2016" name="Front. Microbiol.">
        <title>Genome Sequence of Type Strains of Genus Stenotrophomonas.</title>
        <authorList>
            <person name="Patil P.P."/>
            <person name="Midha S."/>
            <person name="Kumar S."/>
            <person name="Patil P.B."/>
        </authorList>
    </citation>
    <scope>NUCLEOTIDE SEQUENCE [LARGE SCALE GENOMIC DNA]</scope>
    <source>
        <strain evidence="2 3">LMG 978</strain>
    </source>
</reference>
<dbReference type="EMBL" id="LLXV01000026">
    <property type="protein sequence ID" value="KRG51257.1"/>
    <property type="molecule type" value="Genomic_DNA"/>
</dbReference>
<protein>
    <recommendedName>
        <fullName evidence="4">Transmembrane protein</fullName>
    </recommendedName>
</protein>
<keyword evidence="1" id="KW-1133">Transmembrane helix</keyword>
<keyword evidence="3" id="KW-1185">Reference proteome</keyword>
<accession>A0A0R0B3C4</accession>
<dbReference type="OrthoDB" id="6052835at2"/>
<gene>
    <name evidence="2" type="ORF">ARC23_09710</name>
</gene>
<sequence>MVTLYLAVRTLLPLFTFALVAWLLSRLINARAARLPPVPLNLPAHSSSPRKKDRRLYARALRRRPGLRSAMRPASAPRRWYFAGTMVALGALAVTVVAMPDGARFQVMVESLRGYPVTIAEVRVPVAAQPVVLQRWQPALVPLARPVVMRYPIGRFGGDHEARAQLPVQIRHLGDRLQVAIPNAVDAVALQAELAQLAGLPADAVSVRQADVAPWRDTGWSPLIER</sequence>
<keyword evidence="1" id="KW-0472">Membrane</keyword>
<feature type="transmembrane region" description="Helical" evidence="1">
    <location>
        <begin position="80"/>
        <end position="99"/>
    </location>
</feature>
<evidence type="ECO:0000313" key="3">
    <source>
        <dbReference type="Proteomes" id="UP000051757"/>
    </source>
</evidence>
<evidence type="ECO:0000256" key="1">
    <source>
        <dbReference type="SAM" id="Phobius"/>
    </source>
</evidence>
<evidence type="ECO:0008006" key="4">
    <source>
        <dbReference type="Google" id="ProtNLM"/>
    </source>
</evidence>
<name>A0A0R0B3C4_9GAMM</name>
<dbReference type="AlphaFoldDB" id="A0A0R0B3C4"/>
<feature type="transmembrane region" description="Helical" evidence="1">
    <location>
        <begin position="6"/>
        <end position="24"/>
    </location>
</feature>